<organism evidence="1 2">
    <name type="scientific">Portunus trituberculatus</name>
    <name type="common">Swimming crab</name>
    <name type="synonym">Neptunus trituberculatus</name>
    <dbReference type="NCBI Taxonomy" id="210409"/>
    <lineage>
        <taxon>Eukaryota</taxon>
        <taxon>Metazoa</taxon>
        <taxon>Ecdysozoa</taxon>
        <taxon>Arthropoda</taxon>
        <taxon>Crustacea</taxon>
        <taxon>Multicrustacea</taxon>
        <taxon>Malacostraca</taxon>
        <taxon>Eumalacostraca</taxon>
        <taxon>Eucarida</taxon>
        <taxon>Decapoda</taxon>
        <taxon>Pleocyemata</taxon>
        <taxon>Brachyura</taxon>
        <taxon>Eubrachyura</taxon>
        <taxon>Portunoidea</taxon>
        <taxon>Portunidae</taxon>
        <taxon>Portuninae</taxon>
        <taxon>Portunus</taxon>
    </lineage>
</organism>
<dbReference type="EMBL" id="VSRR010001102">
    <property type="protein sequence ID" value="MPC22574.1"/>
    <property type="molecule type" value="Genomic_DNA"/>
</dbReference>
<accession>A0A5B7DNH6</accession>
<gene>
    <name evidence="1" type="ORF">E2C01_015591</name>
</gene>
<dbReference type="Proteomes" id="UP000324222">
    <property type="component" value="Unassembled WGS sequence"/>
</dbReference>
<sequence>MLIFASLSLDVPGRGCGQGAELASLALPSLDKHLTYLLPLLATDAALRVAAALLLAGQGKARQGKLLLWWTLAKLSRRCLESCGVFISSYLCWSLLSPRRLTCLPEARLSCGGN</sequence>
<name>A0A5B7DNH6_PORTR</name>
<evidence type="ECO:0000313" key="2">
    <source>
        <dbReference type="Proteomes" id="UP000324222"/>
    </source>
</evidence>
<reference evidence="1 2" key="1">
    <citation type="submission" date="2019-05" db="EMBL/GenBank/DDBJ databases">
        <title>Another draft genome of Portunus trituberculatus and its Hox gene families provides insights of decapod evolution.</title>
        <authorList>
            <person name="Jeong J.-H."/>
            <person name="Song I."/>
            <person name="Kim S."/>
            <person name="Choi T."/>
            <person name="Kim D."/>
            <person name="Ryu S."/>
            <person name="Kim W."/>
        </authorList>
    </citation>
    <scope>NUCLEOTIDE SEQUENCE [LARGE SCALE GENOMIC DNA]</scope>
    <source>
        <tissue evidence="1">Muscle</tissue>
    </source>
</reference>
<protein>
    <submittedName>
        <fullName evidence="1">Uncharacterized protein</fullName>
    </submittedName>
</protein>
<proteinExistence type="predicted"/>
<comment type="caution">
    <text evidence="1">The sequence shown here is derived from an EMBL/GenBank/DDBJ whole genome shotgun (WGS) entry which is preliminary data.</text>
</comment>
<dbReference type="AlphaFoldDB" id="A0A5B7DNH6"/>
<evidence type="ECO:0000313" key="1">
    <source>
        <dbReference type="EMBL" id="MPC22574.1"/>
    </source>
</evidence>
<keyword evidence="2" id="KW-1185">Reference proteome</keyword>